<dbReference type="Gene3D" id="3.20.20.80">
    <property type="entry name" value="Glycosidases"/>
    <property type="match status" value="1"/>
</dbReference>
<dbReference type="OrthoDB" id="73875at2759"/>
<evidence type="ECO:0000313" key="6">
    <source>
        <dbReference type="EMBL" id="KAF2492822.1"/>
    </source>
</evidence>
<dbReference type="SMART" id="SM00636">
    <property type="entry name" value="Glyco_18"/>
    <property type="match status" value="1"/>
</dbReference>
<dbReference type="GO" id="GO:0006032">
    <property type="term" value="P:chitin catabolic process"/>
    <property type="evidence" value="ECO:0007669"/>
    <property type="project" value="TreeGrafter"/>
</dbReference>
<dbReference type="PROSITE" id="PS50941">
    <property type="entry name" value="CHIT_BIND_I_2"/>
    <property type="match status" value="1"/>
</dbReference>
<dbReference type="AlphaFoldDB" id="A0A6A6QKQ8"/>
<feature type="disulfide bond" evidence="3">
    <location>
        <begin position="308"/>
        <end position="322"/>
    </location>
</feature>
<feature type="domain" description="GH18" evidence="5">
    <location>
        <begin position="14"/>
        <end position="418"/>
    </location>
</feature>
<dbReference type="SUPFAM" id="SSF51445">
    <property type="entry name" value="(Trans)glycosidases"/>
    <property type="match status" value="1"/>
</dbReference>
<proteinExistence type="predicted"/>
<keyword evidence="6" id="KW-0378">Hydrolase</keyword>
<dbReference type="SMART" id="SM00270">
    <property type="entry name" value="ChtBD1"/>
    <property type="match status" value="1"/>
</dbReference>
<dbReference type="GO" id="GO:0005975">
    <property type="term" value="P:carbohydrate metabolic process"/>
    <property type="evidence" value="ECO:0007669"/>
    <property type="project" value="InterPro"/>
</dbReference>
<dbReference type="InterPro" id="IPR036861">
    <property type="entry name" value="Endochitinase-like_sf"/>
</dbReference>
<reference evidence="6" key="1">
    <citation type="journal article" date="2020" name="Stud. Mycol.">
        <title>101 Dothideomycetes genomes: a test case for predicting lifestyles and emergence of pathogens.</title>
        <authorList>
            <person name="Haridas S."/>
            <person name="Albert R."/>
            <person name="Binder M."/>
            <person name="Bloem J."/>
            <person name="Labutti K."/>
            <person name="Salamov A."/>
            <person name="Andreopoulos B."/>
            <person name="Baker S."/>
            <person name="Barry K."/>
            <person name="Bills G."/>
            <person name="Bluhm B."/>
            <person name="Cannon C."/>
            <person name="Castanera R."/>
            <person name="Culley D."/>
            <person name="Daum C."/>
            <person name="Ezra D."/>
            <person name="Gonzalez J."/>
            <person name="Henrissat B."/>
            <person name="Kuo A."/>
            <person name="Liang C."/>
            <person name="Lipzen A."/>
            <person name="Lutzoni F."/>
            <person name="Magnuson J."/>
            <person name="Mondo S."/>
            <person name="Nolan M."/>
            <person name="Ohm R."/>
            <person name="Pangilinan J."/>
            <person name="Park H.-J."/>
            <person name="Ramirez L."/>
            <person name="Alfaro M."/>
            <person name="Sun H."/>
            <person name="Tritt A."/>
            <person name="Yoshinaga Y."/>
            <person name="Zwiers L.-H."/>
            <person name="Turgeon B."/>
            <person name="Goodwin S."/>
            <person name="Spatafora J."/>
            <person name="Crous P."/>
            <person name="Grigoriev I."/>
        </authorList>
    </citation>
    <scope>NUCLEOTIDE SEQUENCE</scope>
    <source>
        <strain evidence="6">CBS 269.34</strain>
    </source>
</reference>
<dbReference type="GO" id="GO:0008843">
    <property type="term" value="F:endochitinase activity"/>
    <property type="evidence" value="ECO:0007669"/>
    <property type="project" value="UniProtKB-EC"/>
</dbReference>
<evidence type="ECO:0000259" key="5">
    <source>
        <dbReference type="PROSITE" id="PS51910"/>
    </source>
</evidence>
<dbReference type="Pfam" id="PF00704">
    <property type="entry name" value="Glyco_hydro_18"/>
    <property type="match status" value="1"/>
</dbReference>
<name>A0A6A6QKQ8_9PEZI</name>
<feature type="domain" description="Chitin-binding type-1" evidence="4">
    <location>
        <begin position="293"/>
        <end position="337"/>
    </location>
</feature>
<dbReference type="InterPro" id="IPR018371">
    <property type="entry name" value="Chitin-binding_1_CS"/>
</dbReference>
<evidence type="ECO:0000256" key="1">
    <source>
        <dbReference type="ARBA" id="ARBA00012729"/>
    </source>
</evidence>
<dbReference type="SUPFAM" id="SSF57016">
    <property type="entry name" value="Plant lectins/antimicrobial peptides"/>
    <property type="match status" value="1"/>
</dbReference>
<dbReference type="GO" id="GO:0005576">
    <property type="term" value="C:extracellular region"/>
    <property type="evidence" value="ECO:0007669"/>
    <property type="project" value="TreeGrafter"/>
</dbReference>
<keyword evidence="3" id="KW-1015">Disulfide bond</keyword>
<evidence type="ECO:0000313" key="7">
    <source>
        <dbReference type="Proteomes" id="UP000799750"/>
    </source>
</evidence>
<dbReference type="CDD" id="cd11618">
    <property type="entry name" value="ChtBD1_1"/>
    <property type="match status" value="1"/>
</dbReference>
<dbReference type="PROSITE" id="PS51910">
    <property type="entry name" value="GH18_2"/>
    <property type="match status" value="1"/>
</dbReference>
<dbReference type="Gene3D" id="3.30.60.10">
    <property type="entry name" value="Endochitinase-like"/>
    <property type="match status" value="1"/>
</dbReference>
<dbReference type="Proteomes" id="UP000799750">
    <property type="component" value="Unassembled WGS sequence"/>
</dbReference>
<accession>A0A6A6QKQ8</accession>
<evidence type="ECO:0000256" key="2">
    <source>
        <dbReference type="ARBA" id="ARBA00022669"/>
    </source>
</evidence>
<dbReference type="PROSITE" id="PS00026">
    <property type="entry name" value="CHIT_BIND_I_1"/>
    <property type="match status" value="1"/>
</dbReference>
<comment type="caution">
    <text evidence="3">Lacks conserved residue(s) required for the propagation of feature annotation.</text>
</comment>
<dbReference type="InterPro" id="IPR001002">
    <property type="entry name" value="Chitin-bd_1"/>
</dbReference>
<sequence>MATSWGIAVAQAPKRFVMYHDQWHPSRPGKAEDRAGITHVVLGFADANSLETYHPFVSVDTIRSEYGQDVKVMITIGGWGQPEPGFGARAKDPASMAAFATAVNTMLETTGADGVDIDWEYPGGNGQNYKTDAGSPADEIANFPKMLAAIRTAIGTKILSIAVPGKSTYMMAYTKETGPNIWPHVDFVNIMTYDLSNRRNDVTGHHTSIHDSHDSIQSYIGVGLDPAKINLGFAYYAKWYTTKGDCQTPLGCPLAQLEDPITGADTKLSGTVTFETANMAPLPAAGSITVSSDGSCGANGHSCPAGSCCSYAGYCGTTDDYCKGGCQHVFSNGGCKDADVLGSWTKARSQGFTDTTAGGQYYYEFAQRLFWTWDTVDLMEKKFDQIVKPLKLGGVMAWSLGEDSYDWSHIKVMAAKNK</sequence>
<dbReference type="EMBL" id="MU004193">
    <property type="protein sequence ID" value="KAF2492822.1"/>
    <property type="molecule type" value="Genomic_DNA"/>
</dbReference>
<dbReference type="PANTHER" id="PTHR11177:SF337">
    <property type="entry name" value="CHITINASE"/>
    <property type="match status" value="1"/>
</dbReference>
<dbReference type="PANTHER" id="PTHR11177">
    <property type="entry name" value="CHITINASE"/>
    <property type="match status" value="1"/>
</dbReference>
<protein>
    <recommendedName>
        <fullName evidence="1">chitinase</fullName>
        <ecNumber evidence="1">3.2.1.14</ecNumber>
    </recommendedName>
</protein>
<keyword evidence="2 3" id="KW-0147">Chitin-binding</keyword>
<keyword evidence="7" id="KW-1185">Reference proteome</keyword>
<dbReference type="Pfam" id="PF00187">
    <property type="entry name" value="Chitin_bind_1"/>
    <property type="match status" value="1"/>
</dbReference>
<gene>
    <name evidence="6" type="ORF">BU16DRAFT_551575</name>
</gene>
<evidence type="ECO:0000256" key="3">
    <source>
        <dbReference type="PROSITE-ProRule" id="PRU00261"/>
    </source>
</evidence>
<organism evidence="6 7">
    <name type="scientific">Lophium mytilinum</name>
    <dbReference type="NCBI Taxonomy" id="390894"/>
    <lineage>
        <taxon>Eukaryota</taxon>
        <taxon>Fungi</taxon>
        <taxon>Dikarya</taxon>
        <taxon>Ascomycota</taxon>
        <taxon>Pezizomycotina</taxon>
        <taxon>Dothideomycetes</taxon>
        <taxon>Pleosporomycetidae</taxon>
        <taxon>Mytilinidiales</taxon>
        <taxon>Mytilinidiaceae</taxon>
        <taxon>Lophium</taxon>
    </lineage>
</organism>
<dbReference type="InterPro" id="IPR011583">
    <property type="entry name" value="Chitinase_II/V-like_cat"/>
</dbReference>
<evidence type="ECO:0000259" key="4">
    <source>
        <dbReference type="PROSITE" id="PS50941"/>
    </source>
</evidence>
<dbReference type="InterPro" id="IPR017853">
    <property type="entry name" value="GH"/>
</dbReference>
<dbReference type="GO" id="GO:0008061">
    <property type="term" value="F:chitin binding"/>
    <property type="evidence" value="ECO:0007669"/>
    <property type="project" value="UniProtKB-UniRule"/>
</dbReference>
<dbReference type="EC" id="3.2.1.14" evidence="1"/>
<dbReference type="InterPro" id="IPR001223">
    <property type="entry name" value="Glyco_hydro18_cat"/>
</dbReference>
<dbReference type="InterPro" id="IPR050314">
    <property type="entry name" value="Glycosyl_Hydrlase_18"/>
</dbReference>
<feature type="disulfide bond" evidence="3">
    <location>
        <begin position="303"/>
        <end position="315"/>
    </location>
</feature>